<feature type="transmembrane region" description="Helical" evidence="13">
    <location>
        <begin position="400"/>
        <end position="419"/>
    </location>
</feature>
<dbReference type="EMBL" id="UGQL01000002">
    <property type="protein sequence ID" value="STZ69513.1"/>
    <property type="molecule type" value="Genomic_DNA"/>
</dbReference>
<dbReference type="Pfam" id="PF00072">
    <property type="entry name" value="Response_reg"/>
    <property type="match status" value="1"/>
</dbReference>
<dbReference type="SUPFAM" id="SSF46689">
    <property type="entry name" value="Homeodomain-like"/>
    <property type="match status" value="1"/>
</dbReference>
<dbReference type="SMART" id="SM00387">
    <property type="entry name" value="HATPase_c"/>
    <property type="match status" value="1"/>
</dbReference>
<evidence type="ECO:0000256" key="10">
    <source>
        <dbReference type="PROSITE-ProRule" id="PRU00169"/>
    </source>
</evidence>
<dbReference type="InterPro" id="IPR019734">
    <property type="entry name" value="TPR_rpt"/>
</dbReference>
<dbReference type="Pfam" id="PF00512">
    <property type="entry name" value="HisKA"/>
    <property type="match status" value="1"/>
</dbReference>
<dbReference type="InterPro" id="IPR003594">
    <property type="entry name" value="HATPase_dom"/>
</dbReference>
<dbReference type="SMART" id="SM00028">
    <property type="entry name" value="TPR"/>
    <property type="match status" value="7"/>
</dbReference>
<feature type="signal peptide" evidence="14">
    <location>
        <begin position="1"/>
        <end position="20"/>
    </location>
</feature>
<dbReference type="InterPro" id="IPR005467">
    <property type="entry name" value="His_kinase_dom"/>
</dbReference>
<keyword evidence="8 13" id="KW-0472">Membrane</keyword>
<dbReference type="CDD" id="cd00082">
    <property type="entry name" value="HisKA"/>
    <property type="match status" value="1"/>
</dbReference>
<keyword evidence="9" id="KW-0804">Transcription</keyword>
<keyword evidence="6" id="KW-0902">Two-component regulatory system</keyword>
<dbReference type="SMART" id="SM00388">
    <property type="entry name" value="HisKA"/>
    <property type="match status" value="1"/>
</dbReference>
<evidence type="ECO:0000256" key="11">
    <source>
        <dbReference type="PROSITE-ProRule" id="PRU00339"/>
    </source>
</evidence>
<dbReference type="Gene3D" id="3.30.565.10">
    <property type="entry name" value="Histidine kinase-like ATPase, C-terminal domain"/>
    <property type="match status" value="1"/>
</dbReference>
<dbReference type="PROSITE" id="PS50293">
    <property type="entry name" value="TPR_REGION"/>
    <property type="match status" value="2"/>
</dbReference>
<dbReference type="SUPFAM" id="SSF48452">
    <property type="entry name" value="TPR-like"/>
    <property type="match status" value="2"/>
</dbReference>
<evidence type="ECO:0000313" key="19">
    <source>
        <dbReference type="Proteomes" id="UP000255024"/>
    </source>
</evidence>
<dbReference type="Gene3D" id="1.10.287.130">
    <property type="match status" value="1"/>
</dbReference>
<dbReference type="SUPFAM" id="SSF52172">
    <property type="entry name" value="CheY-like"/>
    <property type="match status" value="1"/>
</dbReference>
<feature type="coiled-coil region" evidence="12">
    <location>
        <begin position="418"/>
        <end position="446"/>
    </location>
</feature>
<keyword evidence="4 18" id="KW-0808">Transferase</keyword>
<dbReference type="InterPro" id="IPR003661">
    <property type="entry name" value="HisK_dim/P_dom"/>
</dbReference>
<keyword evidence="19" id="KW-1185">Reference proteome</keyword>
<evidence type="ECO:0000256" key="9">
    <source>
        <dbReference type="ARBA" id="ARBA00023163"/>
    </source>
</evidence>
<dbReference type="Gene3D" id="1.25.40.10">
    <property type="entry name" value="Tetratricopeptide repeat domain"/>
    <property type="match status" value="3"/>
</dbReference>
<dbReference type="GO" id="GO:0003700">
    <property type="term" value="F:DNA-binding transcription factor activity"/>
    <property type="evidence" value="ECO:0007669"/>
    <property type="project" value="InterPro"/>
</dbReference>
<dbReference type="Pfam" id="PF13424">
    <property type="entry name" value="TPR_12"/>
    <property type="match status" value="3"/>
</dbReference>
<dbReference type="InterPro" id="IPR011006">
    <property type="entry name" value="CheY-like_superfamily"/>
</dbReference>
<dbReference type="SMART" id="SM00342">
    <property type="entry name" value="HTH_ARAC"/>
    <property type="match status" value="1"/>
</dbReference>
<dbReference type="PROSITE" id="PS50109">
    <property type="entry name" value="HIS_KIN"/>
    <property type="match status" value="1"/>
</dbReference>
<dbReference type="SUPFAM" id="SSF55874">
    <property type="entry name" value="ATPase domain of HSP90 chaperone/DNA topoisomerase II/histidine kinase"/>
    <property type="match status" value="1"/>
</dbReference>
<dbReference type="Pfam" id="PF12833">
    <property type="entry name" value="HTH_18"/>
    <property type="match status" value="1"/>
</dbReference>
<name>A0A378U5T2_MYROD</name>
<evidence type="ECO:0000256" key="12">
    <source>
        <dbReference type="SAM" id="Coils"/>
    </source>
</evidence>
<feature type="domain" description="Histidine kinase" evidence="16">
    <location>
        <begin position="456"/>
        <end position="677"/>
    </location>
</feature>
<dbReference type="PROSITE" id="PS50005">
    <property type="entry name" value="TPR"/>
    <property type="match status" value="3"/>
</dbReference>
<dbReference type="FunFam" id="3.30.565.10:FF:000006">
    <property type="entry name" value="Sensor histidine kinase WalK"/>
    <property type="match status" value="1"/>
</dbReference>
<dbReference type="InterPro" id="IPR011990">
    <property type="entry name" value="TPR-like_helical_dom_sf"/>
</dbReference>
<dbReference type="PANTHER" id="PTHR43547:SF2">
    <property type="entry name" value="HYBRID SIGNAL TRANSDUCTION HISTIDINE KINASE C"/>
    <property type="match status" value="1"/>
</dbReference>
<dbReference type="PRINTS" id="PR00344">
    <property type="entry name" value="BCTRLSENSOR"/>
</dbReference>
<dbReference type="FunFam" id="1.10.287.130:FF:000001">
    <property type="entry name" value="Two-component sensor histidine kinase"/>
    <property type="match status" value="1"/>
</dbReference>
<dbReference type="AlphaFoldDB" id="A0A378U5T2"/>
<feature type="domain" description="Response regulatory" evidence="17">
    <location>
        <begin position="713"/>
        <end position="828"/>
    </location>
</feature>
<dbReference type="InterPro" id="IPR036097">
    <property type="entry name" value="HisK_dim/P_sf"/>
</dbReference>
<dbReference type="EC" id="2.7.13.3" evidence="2"/>
<dbReference type="Pfam" id="PF13374">
    <property type="entry name" value="TPR_10"/>
    <property type="match status" value="1"/>
</dbReference>
<organism evidence="18 19">
    <name type="scientific">Myroides odoratus</name>
    <name type="common">Flavobacterium odoratum</name>
    <dbReference type="NCBI Taxonomy" id="256"/>
    <lineage>
        <taxon>Bacteria</taxon>
        <taxon>Pseudomonadati</taxon>
        <taxon>Bacteroidota</taxon>
        <taxon>Flavobacteriia</taxon>
        <taxon>Flavobacteriales</taxon>
        <taxon>Flavobacteriaceae</taxon>
        <taxon>Myroides</taxon>
    </lineage>
</organism>
<feature type="domain" description="HTH araC/xylS-type" evidence="15">
    <location>
        <begin position="861"/>
        <end position="958"/>
    </location>
</feature>
<keyword evidence="13" id="KW-0812">Transmembrane</keyword>
<evidence type="ECO:0000256" key="6">
    <source>
        <dbReference type="ARBA" id="ARBA00023012"/>
    </source>
</evidence>
<evidence type="ECO:0000256" key="14">
    <source>
        <dbReference type="SAM" id="SignalP"/>
    </source>
</evidence>
<dbReference type="RefSeq" id="WP_115092230.1">
    <property type="nucleotide sequence ID" value="NZ_CP068107.1"/>
</dbReference>
<evidence type="ECO:0000259" key="15">
    <source>
        <dbReference type="PROSITE" id="PS01124"/>
    </source>
</evidence>
<proteinExistence type="predicted"/>
<dbReference type="Gene3D" id="3.40.50.2300">
    <property type="match status" value="1"/>
</dbReference>
<keyword evidence="3 10" id="KW-0597">Phosphoprotein</keyword>
<evidence type="ECO:0000256" key="3">
    <source>
        <dbReference type="ARBA" id="ARBA00022553"/>
    </source>
</evidence>
<feature type="repeat" description="TPR" evidence="11">
    <location>
        <begin position="249"/>
        <end position="282"/>
    </location>
</feature>
<feature type="modified residue" description="4-aspartylphosphate" evidence="10">
    <location>
        <position position="761"/>
    </location>
</feature>
<evidence type="ECO:0000256" key="8">
    <source>
        <dbReference type="ARBA" id="ARBA00023136"/>
    </source>
</evidence>
<comment type="catalytic activity">
    <reaction evidence="1">
        <text>ATP + protein L-histidine = ADP + protein N-phospho-L-histidine.</text>
        <dbReference type="EC" id="2.7.13.3"/>
    </reaction>
</comment>
<dbReference type="Proteomes" id="UP000255024">
    <property type="component" value="Unassembled WGS sequence"/>
</dbReference>
<dbReference type="InterPro" id="IPR004358">
    <property type="entry name" value="Sig_transdc_His_kin-like_C"/>
</dbReference>
<dbReference type="InterPro" id="IPR001789">
    <property type="entry name" value="Sig_transdc_resp-reg_receiver"/>
</dbReference>
<feature type="repeat" description="TPR" evidence="11">
    <location>
        <begin position="129"/>
        <end position="162"/>
    </location>
</feature>
<keyword evidence="7" id="KW-0805">Transcription regulation</keyword>
<evidence type="ECO:0000256" key="13">
    <source>
        <dbReference type="SAM" id="Phobius"/>
    </source>
</evidence>
<dbReference type="InterPro" id="IPR009057">
    <property type="entry name" value="Homeodomain-like_sf"/>
</dbReference>
<dbReference type="Pfam" id="PF02518">
    <property type="entry name" value="HATPase_c"/>
    <property type="match status" value="1"/>
</dbReference>
<feature type="chain" id="PRO_5016920269" description="histidine kinase" evidence="14">
    <location>
        <begin position="21"/>
        <end position="958"/>
    </location>
</feature>
<dbReference type="PROSITE" id="PS01124">
    <property type="entry name" value="HTH_ARAC_FAMILY_2"/>
    <property type="match status" value="1"/>
</dbReference>
<dbReference type="PROSITE" id="PS50110">
    <property type="entry name" value="RESPONSE_REGULATORY"/>
    <property type="match status" value="1"/>
</dbReference>
<accession>A0A378U5T2</accession>
<dbReference type="SMART" id="SM00448">
    <property type="entry name" value="REC"/>
    <property type="match status" value="1"/>
</dbReference>
<dbReference type="PANTHER" id="PTHR43547">
    <property type="entry name" value="TWO-COMPONENT HISTIDINE KINASE"/>
    <property type="match status" value="1"/>
</dbReference>
<evidence type="ECO:0000256" key="5">
    <source>
        <dbReference type="ARBA" id="ARBA00022777"/>
    </source>
</evidence>
<evidence type="ECO:0000313" key="18">
    <source>
        <dbReference type="EMBL" id="STZ69513.1"/>
    </source>
</evidence>
<keyword evidence="12" id="KW-0175">Coiled coil</keyword>
<dbReference type="InterPro" id="IPR018060">
    <property type="entry name" value="HTH_AraC"/>
</dbReference>
<dbReference type="Gene3D" id="1.10.10.60">
    <property type="entry name" value="Homeodomain-like"/>
    <property type="match status" value="1"/>
</dbReference>
<feature type="repeat" description="TPR" evidence="11">
    <location>
        <begin position="209"/>
        <end position="242"/>
    </location>
</feature>
<dbReference type="InterPro" id="IPR036890">
    <property type="entry name" value="HATPase_C_sf"/>
</dbReference>
<keyword evidence="5 18" id="KW-0418">Kinase</keyword>
<evidence type="ECO:0000256" key="1">
    <source>
        <dbReference type="ARBA" id="ARBA00000085"/>
    </source>
</evidence>
<evidence type="ECO:0000256" key="7">
    <source>
        <dbReference type="ARBA" id="ARBA00023015"/>
    </source>
</evidence>
<evidence type="ECO:0000259" key="16">
    <source>
        <dbReference type="PROSITE" id="PS50109"/>
    </source>
</evidence>
<dbReference type="GO" id="GO:0000155">
    <property type="term" value="F:phosphorelay sensor kinase activity"/>
    <property type="evidence" value="ECO:0007669"/>
    <property type="project" value="InterPro"/>
</dbReference>
<reference evidence="18 19" key="1">
    <citation type="submission" date="2018-06" db="EMBL/GenBank/DDBJ databases">
        <authorList>
            <consortium name="Pathogen Informatics"/>
            <person name="Doyle S."/>
        </authorList>
    </citation>
    <scope>NUCLEOTIDE SEQUENCE [LARGE SCALE GENOMIC DNA]</scope>
    <source>
        <strain evidence="18 19">NCTC11179</strain>
    </source>
</reference>
<gene>
    <name evidence="18" type="primary">yycG</name>
    <name evidence="18" type="ORF">NCTC11179_03019</name>
</gene>
<dbReference type="GO" id="GO:0043565">
    <property type="term" value="F:sequence-specific DNA binding"/>
    <property type="evidence" value="ECO:0007669"/>
    <property type="project" value="InterPro"/>
</dbReference>
<evidence type="ECO:0000256" key="2">
    <source>
        <dbReference type="ARBA" id="ARBA00012438"/>
    </source>
</evidence>
<evidence type="ECO:0000256" key="4">
    <source>
        <dbReference type="ARBA" id="ARBA00022679"/>
    </source>
</evidence>
<keyword evidence="14" id="KW-0732">Signal</keyword>
<evidence type="ECO:0000259" key="17">
    <source>
        <dbReference type="PROSITE" id="PS50110"/>
    </source>
</evidence>
<dbReference type="SUPFAM" id="SSF47384">
    <property type="entry name" value="Homodimeric domain of signal transducing histidine kinase"/>
    <property type="match status" value="1"/>
</dbReference>
<keyword evidence="13" id="KW-1133">Transmembrane helix</keyword>
<keyword evidence="11" id="KW-0802">TPR repeat</keyword>
<sequence>MNKCFSFLLLFFFIHSTLFAQSDKQVLENKIDSLTNILTTKTVTDTLTVSQMNTLARLLVQEKQFDRAFSYAQKALKLSEKLGFKRGKANTYHVLGKFYEKQEKDLEAVKNFAAGLKIYEEIGDEREVAYSYYYIGTLYDYQGDFPEALKNLYAGLKIFEKIGYKKGIGLCNSGIGIINGNMDKHDEALQNYAVALKIWKETGDVLGISECYNNIGLIYEYQGKYPEALENYFAALELKKELGNKRGVAGVYNNIGAVYQRQGKYTEALESFSNSLKGFEEIDEKGGIAMSYLNLGIIESKLNRPAAAKEQYKKALSIAKAMGRKELIMNIYHNATLDDSALGDYKDAFENYKQYIVYRDSLMNEDSERQSLAIAMEYEYDKKEAVIQEELKTKKLQRNVAFAGVGVMGLFVVFAVYLFRLRNKKLKFEKQNLELQRREVETIKETEQFKSRFLANISHEFRTPLTLINGHIEVLKENGRKEDFSHFEEIEQNGKRLLTLINQLLDLSKMESGAYKLHYKKGDVLNEASMLVQSFHSYTEQHHIELKLNQTERVKVGLVENPFIYSSEALTVIITNLLSNAIKYTPSGGSVTVEIDYQDAKLLVTVTDTGKGIEAEDLPKIFDRFYQVEDPGKRAYAGFGIGLALVKELAVLHGGDIKVESPADGGCTFTFWIDSATTENNTNLAFTEQNIAFPVKEESPLEHKEQQDTALPLVLIVEDQPELRHFITQNLGKEYQYVEASNGSEGLKLAEELVPDLIISDVMMPDTNGFQLCEILKNNIATSHIPIILLTAKAEQKDILLGLETGADDYLAKPFSLAELKLRVRNMLKFKALLREKFKGNSLPSEETTPELNKKERKFIDDLELAVQQNVSNVQFGVNNLAETVFLSVSQLTRKLKTITGKTPADFIRALRFEKAIQLLKEGASVAETSWAVGFEDPVYFSKVFKKHFGFPPSSVKK</sequence>
<protein>
    <recommendedName>
        <fullName evidence="2">histidine kinase</fullName>
        <ecNumber evidence="2">2.7.13.3</ecNumber>
    </recommendedName>
</protein>